<feature type="coiled-coil region" evidence="1">
    <location>
        <begin position="85"/>
        <end position="112"/>
    </location>
</feature>
<reference evidence="3" key="1">
    <citation type="journal article" date="2013" name="Nat. Biotechnol.">
        <title>Draft genome sequence of chickpea (Cicer arietinum) provides a resource for trait improvement.</title>
        <authorList>
            <person name="Varshney R.K."/>
            <person name="Song C."/>
            <person name="Saxena R.K."/>
            <person name="Azam S."/>
            <person name="Yu S."/>
            <person name="Sharpe A.G."/>
            <person name="Cannon S."/>
            <person name="Baek J."/>
            <person name="Rosen B.D."/>
            <person name="Tar'an B."/>
            <person name="Millan T."/>
            <person name="Zhang X."/>
            <person name="Ramsay L.D."/>
            <person name="Iwata A."/>
            <person name="Wang Y."/>
            <person name="Nelson W."/>
            <person name="Farmer A.D."/>
            <person name="Gaur P.M."/>
            <person name="Soderlund C."/>
            <person name="Penmetsa R.V."/>
            <person name="Xu C."/>
            <person name="Bharti A.K."/>
            <person name="He W."/>
            <person name="Winter P."/>
            <person name="Zhao S."/>
            <person name="Hane J.K."/>
            <person name="Carrasquilla-Garcia N."/>
            <person name="Condie J.A."/>
            <person name="Upadhyaya H.D."/>
            <person name="Luo M.C."/>
            <person name="Thudi M."/>
            <person name="Gowda C.L."/>
            <person name="Singh N.P."/>
            <person name="Lichtenzveig J."/>
            <person name="Gali K.K."/>
            <person name="Rubio J."/>
            <person name="Nadarajan N."/>
            <person name="Dolezel J."/>
            <person name="Bansal K.C."/>
            <person name="Xu X."/>
            <person name="Edwards D."/>
            <person name="Zhang G."/>
            <person name="Kahl G."/>
            <person name="Gil J."/>
            <person name="Singh K.B."/>
            <person name="Datta S.K."/>
            <person name="Jackson S.A."/>
            <person name="Wang J."/>
            <person name="Cook D.R."/>
        </authorList>
    </citation>
    <scope>NUCLEOTIDE SEQUENCE [LARGE SCALE GENOMIC DNA]</scope>
    <source>
        <strain evidence="3">cv. CDC Frontier</strain>
    </source>
</reference>
<proteinExistence type="predicted"/>
<name>A0A1S2YA62_CICAR</name>
<protein>
    <submittedName>
        <fullName evidence="4">Coiled-coil domain-containing protein 93</fullName>
    </submittedName>
</protein>
<reference evidence="4" key="2">
    <citation type="submission" date="2025-08" db="UniProtKB">
        <authorList>
            <consortium name="RefSeq"/>
        </authorList>
    </citation>
    <scope>IDENTIFICATION</scope>
    <source>
        <tissue evidence="4">Etiolated seedlings</tissue>
    </source>
</reference>
<sequence>MNMLSSMYECRLSELYAQIQGKHRQTRKYYSTYNALLEIKELMLKETSLLNSIISQFQEAFSSTDGRIKLVRSMEGIVNGSQQKLEKVRLGLQEEEKNLNDLKDRYAAAIGEQKRCYSLLKAYQEKCAKNERFRRQSSK</sequence>
<dbReference type="Proteomes" id="UP000087171">
    <property type="component" value="Chromosome Ca5"/>
</dbReference>
<gene>
    <name evidence="4" type="primary">LOC101510715</name>
</gene>
<dbReference type="KEGG" id="cam:101510715"/>
<dbReference type="GO" id="GO:0006893">
    <property type="term" value="P:Golgi to plasma membrane transport"/>
    <property type="evidence" value="ECO:0007669"/>
    <property type="project" value="TreeGrafter"/>
</dbReference>
<dbReference type="PANTHER" id="PTHR16441">
    <property type="entry name" value="FIDIPIDINE"/>
    <property type="match status" value="1"/>
</dbReference>
<accession>A0A1S2YA62</accession>
<dbReference type="RefSeq" id="XP_004501288.2">
    <property type="nucleotide sequence ID" value="XM_004501231.3"/>
</dbReference>
<dbReference type="OrthoDB" id="16092at2759"/>
<feature type="domain" description="CCDC93 coiled-coil" evidence="2">
    <location>
        <begin position="8"/>
        <end position="132"/>
    </location>
</feature>
<evidence type="ECO:0000259" key="2">
    <source>
        <dbReference type="Pfam" id="PF09762"/>
    </source>
</evidence>
<evidence type="ECO:0000313" key="3">
    <source>
        <dbReference type="Proteomes" id="UP000087171"/>
    </source>
</evidence>
<dbReference type="eggNOG" id="KOG2701">
    <property type="taxonomic scope" value="Eukaryota"/>
</dbReference>
<evidence type="ECO:0000313" key="4">
    <source>
        <dbReference type="RefSeq" id="XP_004501288.2"/>
    </source>
</evidence>
<dbReference type="PANTHER" id="PTHR16441:SF0">
    <property type="entry name" value="COILED-COIL DOMAIN-CONTAINING PROTEIN 93"/>
    <property type="match status" value="1"/>
</dbReference>
<evidence type="ECO:0000256" key="1">
    <source>
        <dbReference type="SAM" id="Coils"/>
    </source>
</evidence>
<keyword evidence="3" id="KW-1185">Reference proteome</keyword>
<dbReference type="STRING" id="3827.A0A1S2YA62"/>
<keyword evidence="1" id="KW-0175">Coiled coil</keyword>
<dbReference type="Pfam" id="PF09762">
    <property type="entry name" value="CCDC93_CC"/>
    <property type="match status" value="1"/>
</dbReference>
<organism evidence="3 4">
    <name type="scientific">Cicer arietinum</name>
    <name type="common">Chickpea</name>
    <name type="synonym">Garbanzo</name>
    <dbReference type="NCBI Taxonomy" id="3827"/>
    <lineage>
        <taxon>Eukaryota</taxon>
        <taxon>Viridiplantae</taxon>
        <taxon>Streptophyta</taxon>
        <taxon>Embryophyta</taxon>
        <taxon>Tracheophyta</taxon>
        <taxon>Spermatophyta</taxon>
        <taxon>Magnoliopsida</taxon>
        <taxon>eudicotyledons</taxon>
        <taxon>Gunneridae</taxon>
        <taxon>Pentapetalae</taxon>
        <taxon>rosids</taxon>
        <taxon>fabids</taxon>
        <taxon>Fabales</taxon>
        <taxon>Fabaceae</taxon>
        <taxon>Papilionoideae</taxon>
        <taxon>50 kb inversion clade</taxon>
        <taxon>NPAAA clade</taxon>
        <taxon>Hologalegina</taxon>
        <taxon>IRL clade</taxon>
        <taxon>Cicereae</taxon>
        <taxon>Cicer</taxon>
    </lineage>
</organism>
<dbReference type="AlphaFoldDB" id="A0A1S2YA62"/>
<dbReference type="InterPro" id="IPR039116">
    <property type="entry name" value="CCDC93"/>
</dbReference>
<dbReference type="PaxDb" id="3827-XP_004501288.1"/>
<dbReference type="InterPro" id="IPR019159">
    <property type="entry name" value="CCDC93_CC"/>
</dbReference>